<dbReference type="GO" id="GO:0006508">
    <property type="term" value="P:proteolysis"/>
    <property type="evidence" value="ECO:0007669"/>
    <property type="project" value="UniProtKB-KW"/>
</dbReference>
<keyword evidence="2" id="KW-0732">Signal</keyword>
<protein>
    <submittedName>
        <fullName evidence="4">Protein aspartic protease in guard cell 2</fullName>
    </submittedName>
</protein>
<evidence type="ECO:0000256" key="1">
    <source>
        <dbReference type="ARBA" id="ARBA00007447"/>
    </source>
</evidence>
<keyword evidence="4" id="KW-0645">Protease</keyword>
<dbReference type="InterPro" id="IPR033121">
    <property type="entry name" value="PEPTIDASE_A1"/>
</dbReference>
<dbReference type="InterPro" id="IPR032799">
    <property type="entry name" value="TAXi_C"/>
</dbReference>
<evidence type="ECO:0000313" key="4">
    <source>
        <dbReference type="EMBL" id="GFQ00554.1"/>
    </source>
</evidence>
<dbReference type="PROSITE" id="PS51767">
    <property type="entry name" value="PEPTIDASE_A1"/>
    <property type="match status" value="1"/>
</dbReference>
<reference evidence="4" key="1">
    <citation type="submission" date="2020-07" db="EMBL/GenBank/DDBJ databases">
        <title>Ethylene signaling mediates host invasion by parasitic plants.</title>
        <authorList>
            <person name="Yoshida S."/>
        </authorList>
    </citation>
    <scope>NUCLEOTIDE SEQUENCE</scope>
    <source>
        <strain evidence="4">Okayama</strain>
    </source>
</reference>
<feature type="signal peptide" evidence="2">
    <location>
        <begin position="1"/>
        <end position="23"/>
    </location>
</feature>
<dbReference type="OrthoDB" id="1839103at2759"/>
<dbReference type="EMBL" id="BMAC01000635">
    <property type="protein sequence ID" value="GFQ00554.1"/>
    <property type="molecule type" value="Genomic_DNA"/>
</dbReference>
<dbReference type="Proteomes" id="UP000653305">
    <property type="component" value="Unassembled WGS sequence"/>
</dbReference>
<dbReference type="PANTHER" id="PTHR13683:SF750">
    <property type="entry name" value="ASPARTYL PROTEASE AED1"/>
    <property type="match status" value="1"/>
</dbReference>
<accession>A0A830CXG4</accession>
<dbReference type="AlphaFoldDB" id="A0A830CXG4"/>
<evidence type="ECO:0000256" key="2">
    <source>
        <dbReference type="SAM" id="SignalP"/>
    </source>
</evidence>
<dbReference type="InterPro" id="IPR001461">
    <property type="entry name" value="Aspartic_peptidase_A1"/>
</dbReference>
<feature type="chain" id="PRO_5032984581" evidence="2">
    <location>
        <begin position="24"/>
        <end position="398"/>
    </location>
</feature>
<keyword evidence="5" id="KW-1185">Reference proteome</keyword>
<evidence type="ECO:0000313" key="5">
    <source>
        <dbReference type="Proteomes" id="UP000653305"/>
    </source>
</evidence>
<organism evidence="4 5">
    <name type="scientific">Phtheirospermum japonicum</name>
    <dbReference type="NCBI Taxonomy" id="374723"/>
    <lineage>
        <taxon>Eukaryota</taxon>
        <taxon>Viridiplantae</taxon>
        <taxon>Streptophyta</taxon>
        <taxon>Embryophyta</taxon>
        <taxon>Tracheophyta</taxon>
        <taxon>Spermatophyta</taxon>
        <taxon>Magnoliopsida</taxon>
        <taxon>eudicotyledons</taxon>
        <taxon>Gunneridae</taxon>
        <taxon>Pentapetalae</taxon>
        <taxon>asterids</taxon>
        <taxon>lamiids</taxon>
        <taxon>Lamiales</taxon>
        <taxon>Orobanchaceae</taxon>
        <taxon>Orobanchaceae incertae sedis</taxon>
        <taxon>Phtheirospermum</taxon>
    </lineage>
</organism>
<dbReference type="Pfam" id="PF14541">
    <property type="entry name" value="TAXi_C"/>
    <property type="match status" value="1"/>
</dbReference>
<gene>
    <name evidence="4" type="ORF">PHJA_002199300</name>
</gene>
<evidence type="ECO:0000259" key="3">
    <source>
        <dbReference type="PROSITE" id="PS51767"/>
    </source>
</evidence>
<dbReference type="GO" id="GO:0004190">
    <property type="term" value="F:aspartic-type endopeptidase activity"/>
    <property type="evidence" value="ECO:0007669"/>
    <property type="project" value="InterPro"/>
</dbReference>
<dbReference type="Pfam" id="PF14543">
    <property type="entry name" value="TAXi_N"/>
    <property type="match status" value="1"/>
</dbReference>
<sequence length="398" mass="43871">MKYLLHSSLLIFLFLCSPVQIQAQLQNANKFASLTVSLQSNLPLPPDSLNYNYIVTLYRVDSPETLPVTLVLDTGRGLTLTQTCGGQFHSSPVKCDGVECLEFFKDQWKSPKLPTSGQVCKQSRSHMCNYTLARDQQVLNTGTLSKVNLIVNGTDMIPDFVFGCGQNTPAAPDLFGKSVDGVLGLGRDSNLSFLSQTNNIYQSFCFAYCLPSNSSSIGYLTFGKNNIHDNSKTLLFTPFSPNNKSHYVVDIVAITVGKTRLPIEYQSNIRGAVIESGEKFTRLPPKAYVMVRDEFKQQMGTKYTAAKAFSILDTCYDTTKHASITAPPMSFTFGNNMTVQLDVSGILYEVNSTLKCFAFAPTSYPGDLAIFASTQQRTLRMVFDVANWRLGIGNNGCP</sequence>
<comment type="similarity">
    <text evidence="1">Belongs to the peptidase A1 family.</text>
</comment>
<dbReference type="InterPro" id="IPR021109">
    <property type="entry name" value="Peptidase_aspartic_dom_sf"/>
</dbReference>
<keyword evidence="4" id="KW-0378">Hydrolase</keyword>
<dbReference type="SUPFAM" id="SSF50630">
    <property type="entry name" value="Acid proteases"/>
    <property type="match status" value="1"/>
</dbReference>
<comment type="caution">
    <text evidence="4">The sequence shown here is derived from an EMBL/GenBank/DDBJ whole genome shotgun (WGS) entry which is preliminary data.</text>
</comment>
<proteinExistence type="inferred from homology"/>
<dbReference type="PANTHER" id="PTHR13683">
    <property type="entry name" value="ASPARTYL PROTEASES"/>
    <property type="match status" value="1"/>
</dbReference>
<feature type="domain" description="Peptidase A1" evidence="3">
    <location>
        <begin position="54"/>
        <end position="393"/>
    </location>
</feature>
<name>A0A830CXG4_9LAMI</name>
<dbReference type="InterPro" id="IPR032861">
    <property type="entry name" value="TAXi_N"/>
</dbReference>
<dbReference type="Gene3D" id="2.40.70.10">
    <property type="entry name" value="Acid Proteases"/>
    <property type="match status" value="2"/>
</dbReference>